<comment type="caution">
    <text evidence="1">The sequence shown here is derived from an EMBL/GenBank/DDBJ whole genome shotgun (WGS) entry which is preliminary data.</text>
</comment>
<name>A0A8K0G6L1_IGNLU</name>
<dbReference type="Proteomes" id="UP000801492">
    <property type="component" value="Unassembled WGS sequence"/>
</dbReference>
<dbReference type="OrthoDB" id="6782267at2759"/>
<dbReference type="EMBL" id="VTPC01052452">
    <property type="protein sequence ID" value="KAF2890442.1"/>
    <property type="molecule type" value="Genomic_DNA"/>
</dbReference>
<accession>A0A8K0G6L1</accession>
<protein>
    <submittedName>
        <fullName evidence="1">Uncharacterized protein</fullName>
    </submittedName>
</protein>
<reference evidence="1" key="1">
    <citation type="submission" date="2019-08" db="EMBL/GenBank/DDBJ databases">
        <title>The genome of the North American firefly Photinus pyralis.</title>
        <authorList>
            <consortium name="Photinus pyralis genome working group"/>
            <person name="Fallon T.R."/>
            <person name="Sander Lower S.E."/>
            <person name="Weng J.-K."/>
        </authorList>
    </citation>
    <scope>NUCLEOTIDE SEQUENCE</scope>
    <source>
        <strain evidence="1">TRF0915ILg1</strain>
        <tissue evidence="1">Whole body</tissue>
    </source>
</reference>
<dbReference type="AlphaFoldDB" id="A0A8K0G6L1"/>
<gene>
    <name evidence="1" type="ORF">ILUMI_15730</name>
</gene>
<keyword evidence="2" id="KW-1185">Reference proteome</keyword>
<proteinExistence type="predicted"/>
<organism evidence="1 2">
    <name type="scientific">Ignelater luminosus</name>
    <name type="common">Cucubano</name>
    <name type="synonym">Pyrophorus luminosus</name>
    <dbReference type="NCBI Taxonomy" id="2038154"/>
    <lineage>
        <taxon>Eukaryota</taxon>
        <taxon>Metazoa</taxon>
        <taxon>Ecdysozoa</taxon>
        <taxon>Arthropoda</taxon>
        <taxon>Hexapoda</taxon>
        <taxon>Insecta</taxon>
        <taxon>Pterygota</taxon>
        <taxon>Neoptera</taxon>
        <taxon>Endopterygota</taxon>
        <taxon>Coleoptera</taxon>
        <taxon>Polyphaga</taxon>
        <taxon>Elateriformia</taxon>
        <taxon>Elateroidea</taxon>
        <taxon>Elateridae</taxon>
        <taxon>Agrypninae</taxon>
        <taxon>Pyrophorini</taxon>
        <taxon>Ignelater</taxon>
    </lineage>
</organism>
<evidence type="ECO:0000313" key="1">
    <source>
        <dbReference type="EMBL" id="KAF2890442.1"/>
    </source>
</evidence>
<evidence type="ECO:0000313" key="2">
    <source>
        <dbReference type="Proteomes" id="UP000801492"/>
    </source>
</evidence>
<sequence length="159" mass="17116">MVTMTPDGAPIFSTITIRLRLKIIIGGIHRPAALVQQTNVVLAWDRAASSQDIQLSIRLAGISSFYPDIFNNIDFMSCFVSDRETLPVASTNATESIYAAGVTTVSTTIHSAQATRVSPQKGNFPVAETSASAIPAQLRMKNTMTGLVLSEDIRPYTKG</sequence>